<protein>
    <submittedName>
        <fullName evidence="2">Uncharacterized protein</fullName>
    </submittedName>
</protein>
<sequence>DQHPGSNSRMLCGNGRREHHMPGVRQHDFGPARGVRTVPAKGRAFPSGV</sequence>
<name>A0A6J4UW27_9BACT</name>
<dbReference type="EMBL" id="CADCWI010000095">
    <property type="protein sequence ID" value="CAA9561595.1"/>
    <property type="molecule type" value="Genomic_DNA"/>
</dbReference>
<reference evidence="2" key="1">
    <citation type="submission" date="2020-02" db="EMBL/GenBank/DDBJ databases">
        <authorList>
            <person name="Meier V. D."/>
        </authorList>
    </citation>
    <scope>NUCLEOTIDE SEQUENCE</scope>
    <source>
        <strain evidence="2">AVDCRST_MAG43</strain>
    </source>
</reference>
<feature type="non-terminal residue" evidence="2">
    <location>
        <position position="49"/>
    </location>
</feature>
<gene>
    <name evidence="2" type="ORF">AVDCRST_MAG43-1820</name>
</gene>
<accession>A0A6J4UW27</accession>
<dbReference type="AlphaFoldDB" id="A0A6J4UW27"/>
<proteinExistence type="predicted"/>
<organism evidence="2">
    <name type="scientific">uncultured Thermomicrobiales bacterium</name>
    <dbReference type="NCBI Taxonomy" id="1645740"/>
    <lineage>
        <taxon>Bacteria</taxon>
        <taxon>Pseudomonadati</taxon>
        <taxon>Thermomicrobiota</taxon>
        <taxon>Thermomicrobia</taxon>
        <taxon>Thermomicrobiales</taxon>
        <taxon>environmental samples</taxon>
    </lineage>
</organism>
<feature type="region of interest" description="Disordered" evidence="1">
    <location>
        <begin position="1"/>
        <end position="49"/>
    </location>
</feature>
<evidence type="ECO:0000313" key="2">
    <source>
        <dbReference type="EMBL" id="CAA9561595.1"/>
    </source>
</evidence>
<evidence type="ECO:0000256" key="1">
    <source>
        <dbReference type="SAM" id="MobiDB-lite"/>
    </source>
</evidence>
<feature type="non-terminal residue" evidence="2">
    <location>
        <position position="1"/>
    </location>
</feature>